<dbReference type="AlphaFoldDB" id="A0A3N4PQM1"/>
<dbReference type="Pfam" id="PF16344">
    <property type="entry name" value="FecR_C"/>
    <property type="match status" value="1"/>
</dbReference>
<dbReference type="InterPro" id="IPR032508">
    <property type="entry name" value="FecR_C"/>
</dbReference>
<dbReference type="RefSeq" id="WP_123848030.1">
    <property type="nucleotide sequence ID" value="NZ_RPDH01000002.1"/>
</dbReference>
<evidence type="ECO:0000259" key="2">
    <source>
        <dbReference type="Pfam" id="PF16344"/>
    </source>
</evidence>
<dbReference type="GO" id="GO:0016989">
    <property type="term" value="F:sigma factor antagonist activity"/>
    <property type="evidence" value="ECO:0007669"/>
    <property type="project" value="TreeGrafter"/>
</dbReference>
<dbReference type="Pfam" id="PF04773">
    <property type="entry name" value="FecR"/>
    <property type="match status" value="1"/>
</dbReference>
<feature type="domain" description="Protein FecR C-terminal" evidence="2">
    <location>
        <begin position="285"/>
        <end position="347"/>
    </location>
</feature>
<dbReference type="InterPro" id="IPR006860">
    <property type="entry name" value="FecR"/>
</dbReference>
<name>A0A3N4PQM1_9BACT</name>
<reference evidence="3 4" key="1">
    <citation type="submission" date="2018-11" db="EMBL/GenBank/DDBJ databases">
        <title>Chitinophaga lutea sp.nov., isolate from arsenic contaminated soil.</title>
        <authorList>
            <person name="Zong Y."/>
        </authorList>
    </citation>
    <scope>NUCLEOTIDE SEQUENCE [LARGE SCALE GENOMIC DNA]</scope>
    <source>
        <strain evidence="3 4">ZY74</strain>
    </source>
</reference>
<gene>
    <name evidence="3" type="ORF">EGT74_18645</name>
</gene>
<dbReference type="Gene3D" id="2.60.120.1440">
    <property type="match status" value="1"/>
</dbReference>
<dbReference type="PIRSF" id="PIRSF018266">
    <property type="entry name" value="FecR"/>
    <property type="match status" value="1"/>
</dbReference>
<dbReference type="Gene3D" id="3.55.50.30">
    <property type="match status" value="1"/>
</dbReference>
<evidence type="ECO:0000259" key="1">
    <source>
        <dbReference type="Pfam" id="PF04773"/>
    </source>
</evidence>
<keyword evidence="4" id="KW-1185">Reference proteome</keyword>
<dbReference type="FunFam" id="2.60.120.1440:FF:000001">
    <property type="entry name" value="Putative anti-sigma factor"/>
    <property type="match status" value="1"/>
</dbReference>
<dbReference type="OrthoDB" id="1452822at2"/>
<accession>A0A3N4PQM1</accession>
<comment type="caution">
    <text evidence="3">The sequence shown here is derived from an EMBL/GenBank/DDBJ whole genome shotgun (WGS) entry which is preliminary data.</text>
</comment>
<dbReference type="Proteomes" id="UP000278351">
    <property type="component" value="Unassembled WGS sequence"/>
</dbReference>
<evidence type="ECO:0000313" key="3">
    <source>
        <dbReference type="EMBL" id="RPE09029.1"/>
    </source>
</evidence>
<organism evidence="3 4">
    <name type="scientific">Chitinophaga lutea</name>
    <dbReference type="NCBI Taxonomy" id="2488634"/>
    <lineage>
        <taxon>Bacteria</taxon>
        <taxon>Pseudomonadati</taxon>
        <taxon>Bacteroidota</taxon>
        <taxon>Chitinophagia</taxon>
        <taxon>Chitinophagales</taxon>
        <taxon>Chitinophagaceae</taxon>
        <taxon>Chitinophaga</taxon>
    </lineage>
</organism>
<dbReference type="PANTHER" id="PTHR30273">
    <property type="entry name" value="PERIPLASMIC SIGNAL SENSOR AND SIGMA FACTOR ACTIVATOR FECR-RELATED"/>
    <property type="match status" value="1"/>
</dbReference>
<dbReference type="InterPro" id="IPR012373">
    <property type="entry name" value="Ferrdict_sens_TM"/>
</dbReference>
<dbReference type="EMBL" id="RPDH01000002">
    <property type="protein sequence ID" value="RPE09029.1"/>
    <property type="molecule type" value="Genomic_DNA"/>
</dbReference>
<feature type="domain" description="FecR protein" evidence="1">
    <location>
        <begin position="151"/>
        <end position="241"/>
    </location>
</feature>
<dbReference type="PANTHER" id="PTHR30273:SF2">
    <property type="entry name" value="PROTEIN FECR"/>
    <property type="match status" value="1"/>
</dbReference>
<proteinExistence type="predicted"/>
<evidence type="ECO:0000313" key="4">
    <source>
        <dbReference type="Proteomes" id="UP000278351"/>
    </source>
</evidence>
<protein>
    <submittedName>
        <fullName evidence="3">FecR family protein</fullName>
    </submittedName>
</protein>
<sequence>MSQHNELFGNDEPLESGVREIVSAAGNESMKPEDKAALWERIQSGFTHQPSVFRIGWKVAAAVLVLIAAGWWLLQPRPSESGVLTFARNQTVKDSSTETRLLLSNNQQVTLSDTSASLTYSRNGTQVSVNDRQQYEQEGQEGQYNTLIVPYGRRARVQLQDGSVVWLNAGSRLVYPMMFSEKSREVFLEGEGYFDVTANEQQPFFVYTSHLKTAVLGTEFNINAYADEDNETVVLAKGSVKVKTNKGNAERLLAPGNLAGYAIATQNMYQENVNILAYTAWKDGRLMFEQAPLNHILKKLSRYFNVAITSETNLKSTFSGDLDLSEDIRDVMEAVSVSTGLSFKKTEQGFVFEN</sequence>